<accession>A0A1I7Y1U7</accession>
<evidence type="ECO:0000313" key="3">
    <source>
        <dbReference type="WBParaSite" id="L893_g11876.t1"/>
    </source>
</evidence>
<dbReference type="InterPro" id="IPR056656">
    <property type="entry name" value="DUF7754"/>
</dbReference>
<organism evidence="2 3">
    <name type="scientific">Steinernema glaseri</name>
    <dbReference type="NCBI Taxonomy" id="37863"/>
    <lineage>
        <taxon>Eukaryota</taxon>
        <taxon>Metazoa</taxon>
        <taxon>Ecdysozoa</taxon>
        <taxon>Nematoda</taxon>
        <taxon>Chromadorea</taxon>
        <taxon>Rhabditida</taxon>
        <taxon>Tylenchina</taxon>
        <taxon>Panagrolaimomorpha</taxon>
        <taxon>Strongyloidoidea</taxon>
        <taxon>Steinernematidae</taxon>
        <taxon>Steinernema</taxon>
    </lineage>
</organism>
<keyword evidence="2" id="KW-1185">Reference proteome</keyword>
<feature type="domain" description="DUF7754" evidence="1">
    <location>
        <begin position="262"/>
        <end position="326"/>
    </location>
</feature>
<dbReference type="Proteomes" id="UP000095287">
    <property type="component" value="Unplaced"/>
</dbReference>
<sequence>MSTHEEELSRLSASTAVSIGELDLQQQAVEEEPPASPKPRVFRFALHTDDDGVVKGQFDSRFPGGCSFPLRKDVNLLVYPVVNEDKHSIIVKGEARIPMEWSYVIQMRIRTGHANSRLMSVVDADVFELGNREDPIVIDINDPMVEKLRFDVRFIRQMNDPLPVYDFGNVELCFKDGLPNLCVHKELLALHSDYMAEKLKNVEDGSIVEMGNSPRHCFLEVLHQIYRIQRPIWADFRALCQGSLAYQVHTITEVLVQHLVNYERFTLEQKLIEAARLQLIDAIGELAFRAEQNGNWSYLVGKGFDAAEELGEPIYHMVVCPAIVKAKYSRIGETYKKSAIPDFNLRNPSPAEHRLASPIVIGGKSLWVNRGILALCGTERFGRGNNGELYPLVTGALQEALNLAKVTLYEALEALFLYLYPGQKTIQIEFVRPLIIFLHTHQMTRFKEELELMLADEPPFTPQMLLDHLMYAENYGLENLRRMCLLRVEGSCQAIAAQMVNLPEFQEVLSARTRQMVLDRHCSGWALSWTKLWSKVPTKRLVRGVTNEVGGPKPCELENALHTFRCGGSDVAFGGRSAILGTGQ</sequence>
<dbReference type="AlphaFoldDB" id="A0A1I7Y1U7"/>
<proteinExistence type="predicted"/>
<protein>
    <submittedName>
        <fullName evidence="3">BTB domain-containing protein</fullName>
    </submittedName>
</protein>
<evidence type="ECO:0000313" key="2">
    <source>
        <dbReference type="Proteomes" id="UP000095287"/>
    </source>
</evidence>
<dbReference type="Pfam" id="PF24937">
    <property type="entry name" value="DUF7754"/>
    <property type="match status" value="1"/>
</dbReference>
<reference evidence="3" key="1">
    <citation type="submission" date="2016-11" db="UniProtKB">
        <authorList>
            <consortium name="WormBaseParasite"/>
        </authorList>
    </citation>
    <scope>IDENTIFICATION</scope>
</reference>
<dbReference type="WBParaSite" id="L893_g11876.t1">
    <property type="protein sequence ID" value="L893_g11876.t1"/>
    <property type="gene ID" value="L893_g11876"/>
</dbReference>
<name>A0A1I7Y1U7_9BILA</name>
<evidence type="ECO:0000259" key="1">
    <source>
        <dbReference type="Pfam" id="PF24937"/>
    </source>
</evidence>